<proteinExistence type="predicted"/>
<dbReference type="Proteomes" id="UP000824109">
    <property type="component" value="Unassembled WGS sequence"/>
</dbReference>
<accession>A0A9D1SE54</accession>
<reference evidence="5" key="1">
    <citation type="submission" date="2020-10" db="EMBL/GenBank/DDBJ databases">
        <authorList>
            <person name="Gilroy R."/>
        </authorList>
    </citation>
    <scope>NUCLEOTIDE SEQUENCE</scope>
    <source>
        <strain evidence="5">USAMLcec3-3695</strain>
    </source>
</reference>
<evidence type="ECO:0000256" key="2">
    <source>
        <dbReference type="ARBA" id="ARBA00023125"/>
    </source>
</evidence>
<sequence>MSISAKELAEKLNVSAATVSMVLNNKPGISNDTRERVMSAANEYGFDFSKLGAKTGTAGSIQLVIYKKHGLVVADTPFFAQVIESIEQECRHEDMSLQITYFYSTGDPDEQMEVIKRSNCDGILLLGTEMQLEDLEHFVSLNSQLVVLDTYFDELDLDFVTINNIRGMVMAADYLFSKGFSEIGYLRSSYDIVNFCERAEGYCKSLKKHGAEYKTELIHRLTPSAEGAYKDMKKLLETGCPVASAYVADNDLIAAGAIKAFKEHGLNIPEDVSVIGFDNMPVCDLLEPPLTTVDVPKKAFGSLGFKQLTNKIQRNSNCYLRTMLSPAMRIRKSVIKKPMTKNI</sequence>
<evidence type="ECO:0000313" key="5">
    <source>
        <dbReference type="EMBL" id="HIU56303.1"/>
    </source>
</evidence>
<dbReference type="Gene3D" id="3.40.50.2300">
    <property type="match status" value="2"/>
</dbReference>
<dbReference type="GO" id="GO:0003700">
    <property type="term" value="F:DNA-binding transcription factor activity"/>
    <property type="evidence" value="ECO:0007669"/>
    <property type="project" value="TreeGrafter"/>
</dbReference>
<evidence type="ECO:0000313" key="6">
    <source>
        <dbReference type="Proteomes" id="UP000824109"/>
    </source>
</evidence>
<keyword evidence="2 5" id="KW-0238">DNA-binding</keyword>
<keyword evidence="1" id="KW-0805">Transcription regulation</keyword>
<evidence type="ECO:0000256" key="1">
    <source>
        <dbReference type="ARBA" id="ARBA00023015"/>
    </source>
</evidence>
<dbReference type="SUPFAM" id="SSF47413">
    <property type="entry name" value="lambda repressor-like DNA-binding domains"/>
    <property type="match status" value="1"/>
</dbReference>
<keyword evidence="3" id="KW-0804">Transcription</keyword>
<dbReference type="SMART" id="SM00354">
    <property type="entry name" value="HTH_LACI"/>
    <property type="match status" value="1"/>
</dbReference>
<dbReference type="PANTHER" id="PTHR30146">
    <property type="entry name" value="LACI-RELATED TRANSCRIPTIONAL REPRESSOR"/>
    <property type="match status" value="1"/>
</dbReference>
<dbReference type="CDD" id="cd01392">
    <property type="entry name" value="HTH_LacI"/>
    <property type="match status" value="1"/>
</dbReference>
<dbReference type="Pfam" id="PF00356">
    <property type="entry name" value="LacI"/>
    <property type="match status" value="1"/>
</dbReference>
<evidence type="ECO:0000256" key="3">
    <source>
        <dbReference type="ARBA" id="ARBA00023163"/>
    </source>
</evidence>
<dbReference type="InterPro" id="IPR000843">
    <property type="entry name" value="HTH_LacI"/>
</dbReference>
<protein>
    <submittedName>
        <fullName evidence="5">LacI family DNA-binding transcriptional regulator</fullName>
    </submittedName>
</protein>
<feature type="domain" description="HTH lacI-type" evidence="4">
    <location>
        <begin position="1"/>
        <end position="57"/>
    </location>
</feature>
<dbReference type="SUPFAM" id="SSF53822">
    <property type="entry name" value="Periplasmic binding protein-like I"/>
    <property type="match status" value="1"/>
</dbReference>
<organism evidence="5 6">
    <name type="scientific">Candidatus Ornithomonoglobus merdipullorum</name>
    <dbReference type="NCBI Taxonomy" id="2840895"/>
    <lineage>
        <taxon>Bacteria</taxon>
        <taxon>Bacillati</taxon>
        <taxon>Bacillota</taxon>
        <taxon>Clostridia</taxon>
        <taxon>Candidatus Ornithomonoglobus</taxon>
    </lineage>
</organism>
<dbReference type="PANTHER" id="PTHR30146:SF109">
    <property type="entry name" value="HTH-TYPE TRANSCRIPTIONAL REGULATOR GALS"/>
    <property type="match status" value="1"/>
</dbReference>
<dbReference type="InterPro" id="IPR010982">
    <property type="entry name" value="Lambda_DNA-bd_dom_sf"/>
</dbReference>
<dbReference type="PROSITE" id="PS50932">
    <property type="entry name" value="HTH_LACI_2"/>
    <property type="match status" value="1"/>
</dbReference>
<gene>
    <name evidence="5" type="ORF">IAA61_00655</name>
</gene>
<dbReference type="Gene3D" id="1.10.260.40">
    <property type="entry name" value="lambda repressor-like DNA-binding domains"/>
    <property type="match status" value="1"/>
</dbReference>
<dbReference type="GO" id="GO:0000976">
    <property type="term" value="F:transcription cis-regulatory region binding"/>
    <property type="evidence" value="ECO:0007669"/>
    <property type="project" value="TreeGrafter"/>
</dbReference>
<dbReference type="InterPro" id="IPR046335">
    <property type="entry name" value="LacI/GalR-like_sensor"/>
</dbReference>
<dbReference type="EMBL" id="DVNB01000009">
    <property type="protein sequence ID" value="HIU56303.1"/>
    <property type="molecule type" value="Genomic_DNA"/>
</dbReference>
<comment type="caution">
    <text evidence="5">The sequence shown here is derived from an EMBL/GenBank/DDBJ whole genome shotgun (WGS) entry which is preliminary data.</text>
</comment>
<dbReference type="Pfam" id="PF13377">
    <property type="entry name" value="Peripla_BP_3"/>
    <property type="match status" value="1"/>
</dbReference>
<dbReference type="AlphaFoldDB" id="A0A9D1SE54"/>
<dbReference type="InterPro" id="IPR028082">
    <property type="entry name" value="Peripla_BP_I"/>
</dbReference>
<name>A0A9D1SE54_9FIRM</name>
<reference evidence="5" key="2">
    <citation type="journal article" date="2021" name="PeerJ">
        <title>Extensive microbial diversity within the chicken gut microbiome revealed by metagenomics and culture.</title>
        <authorList>
            <person name="Gilroy R."/>
            <person name="Ravi A."/>
            <person name="Getino M."/>
            <person name="Pursley I."/>
            <person name="Horton D.L."/>
            <person name="Alikhan N.F."/>
            <person name="Baker D."/>
            <person name="Gharbi K."/>
            <person name="Hall N."/>
            <person name="Watson M."/>
            <person name="Adriaenssens E.M."/>
            <person name="Foster-Nyarko E."/>
            <person name="Jarju S."/>
            <person name="Secka A."/>
            <person name="Antonio M."/>
            <person name="Oren A."/>
            <person name="Chaudhuri R.R."/>
            <person name="La Ragione R."/>
            <person name="Hildebrand F."/>
            <person name="Pallen M.J."/>
        </authorList>
    </citation>
    <scope>NUCLEOTIDE SEQUENCE</scope>
    <source>
        <strain evidence="5">USAMLcec3-3695</strain>
    </source>
</reference>
<evidence type="ECO:0000259" key="4">
    <source>
        <dbReference type="PROSITE" id="PS50932"/>
    </source>
</evidence>